<name>A0A4Y6V7Y9_9PROT</name>
<dbReference type="KEGG" id="ntn:D5366_05725"/>
<dbReference type="EMBL" id="CP032485">
    <property type="protein sequence ID" value="QDH24800.1"/>
    <property type="molecule type" value="Genomic_DNA"/>
</dbReference>
<reference evidence="2 3" key="1">
    <citation type="submission" date="2018-09" db="EMBL/GenBank/DDBJ databases">
        <title>The complete genome sequence of Neokomagataea tanensis NBRC 106556(T).</title>
        <authorList>
            <person name="Chua K.-O."/>
            <person name="See-Too W.-S."/>
            <person name="Hong K.-W."/>
            <person name="Yin W.-F."/>
            <person name="Chan K.-G."/>
        </authorList>
    </citation>
    <scope>NUCLEOTIDE SEQUENCE [LARGE SCALE GENOMIC DNA]</scope>
    <source>
        <strain evidence="3">AH13 \ NBRC 106556</strain>
    </source>
</reference>
<keyword evidence="1" id="KW-0472">Membrane</keyword>
<keyword evidence="1" id="KW-0812">Transmembrane</keyword>
<gene>
    <name evidence="2" type="ORF">D5366_05725</name>
</gene>
<organism evidence="2 3">
    <name type="scientific">Neokomagataea tanensis</name>
    <dbReference type="NCBI Taxonomy" id="661191"/>
    <lineage>
        <taxon>Bacteria</taxon>
        <taxon>Pseudomonadati</taxon>
        <taxon>Pseudomonadota</taxon>
        <taxon>Alphaproteobacteria</taxon>
        <taxon>Acetobacterales</taxon>
        <taxon>Acetobacteraceae</taxon>
        <taxon>Neokomagataea</taxon>
    </lineage>
</organism>
<evidence type="ECO:0000313" key="2">
    <source>
        <dbReference type="EMBL" id="QDH24800.1"/>
    </source>
</evidence>
<sequence length="114" mass="12671">MRNQQRMKRVSQDPEMLIRQWPSKVFAGLLLGAPLSLGVLGDLGLLLHVSRQLDQPEALLLRWVPGAVWVLSFCWALALRSGLRAWGGLLLGNALIWGLYGILYILRVAGWAAL</sequence>
<keyword evidence="3" id="KW-1185">Reference proteome</keyword>
<dbReference type="Proteomes" id="UP000317214">
    <property type="component" value="Chromosome"/>
</dbReference>
<feature type="transmembrane region" description="Helical" evidence="1">
    <location>
        <begin position="21"/>
        <end position="40"/>
    </location>
</feature>
<dbReference type="AlphaFoldDB" id="A0A4Y6V7Y9"/>
<feature type="transmembrane region" description="Helical" evidence="1">
    <location>
        <begin position="60"/>
        <end position="79"/>
    </location>
</feature>
<keyword evidence="1" id="KW-1133">Transmembrane helix</keyword>
<evidence type="ECO:0000256" key="1">
    <source>
        <dbReference type="SAM" id="Phobius"/>
    </source>
</evidence>
<proteinExistence type="predicted"/>
<evidence type="ECO:0000313" key="3">
    <source>
        <dbReference type="Proteomes" id="UP000317214"/>
    </source>
</evidence>
<accession>A0A4Y6V7Y9</accession>
<protein>
    <submittedName>
        <fullName evidence="2">Uncharacterized protein</fullName>
    </submittedName>
</protein>
<feature type="transmembrane region" description="Helical" evidence="1">
    <location>
        <begin position="86"/>
        <end position="106"/>
    </location>
</feature>